<dbReference type="EMBL" id="BEGY01000047">
    <property type="protein sequence ID" value="GAX79936.1"/>
    <property type="molecule type" value="Genomic_DNA"/>
</dbReference>
<name>A0A250XA65_9CHLO</name>
<sequence length="135" mass="14878">MITENEYEQGVNISEGNVEASAEEDPVQGTLQAEDNIQGCQHDVHDGGYMARTITAELRSTLVEGVQNFFKDSTGPLAMTLGEDMEQLQHDVNSLTDVAQSEKAAVEQELTRLSALVLAFQERISKFLHAAQRQL</sequence>
<evidence type="ECO:0000313" key="2">
    <source>
        <dbReference type="EMBL" id="GAX79936.1"/>
    </source>
</evidence>
<dbReference type="AlphaFoldDB" id="A0A250XA65"/>
<gene>
    <name evidence="2" type="ORF">CEUSTIGMA_g7376.t1</name>
</gene>
<evidence type="ECO:0000313" key="3">
    <source>
        <dbReference type="Proteomes" id="UP000232323"/>
    </source>
</evidence>
<organism evidence="2 3">
    <name type="scientific">Chlamydomonas eustigma</name>
    <dbReference type="NCBI Taxonomy" id="1157962"/>
    <lineage>
        <taxon>Eukaryota</taxon>
        <taxon>Viridiplantae</taxon>
        <taxon>Chlorophyta</taxon>
        <taxon>core chlorophytes</taxon>
        <taxon>Chlorophyceae</taxon>
        <taxon>CS clade</taxon>
        <taxon>Chlamydomonadales</taxon>
        <taxon>Chlamydomonadaceae</taxon>
        <taxon>Chlamydomonas</taxon>
    </lineage>
</organism>
<feature type="region of interest" description="Disordered" evidence="1">
    <location>
        <begin position="1"/>
        <end position="26"/>
    </location>
</feature>
<dbReference type="Proteomes" id="UP000232323">
    <property type="component" value="Unassembled WGS sequence"/>
</dbReference>
<comment type="caution">
    <text evidence="2">The sequence shown here is derived from an EMBL/GenBank/DDBJ whole genome shotgun (WGS) entry which is preliminary data.</text>
</comment>
<keyword evidence="3" id="KW-1185">Reference proteome</keyword>
<evidence type="ECO:0000256" key="1">
    <source>
        <dbReference type="SAM" id="MobiDB-lite"/>
    </source>
</evidence>
<proteinExistence type="predicted"/>
<accession>A0A250XA65</accession>
<protein>
    <submittedName>
        <fullName evidence="2">Uncharacterized protein</fullName>
    </submittedName>
</protein>
<reference evidence="2 3" key="1">
    <citation type="submission" date="2017-08" db="EMBL/GenBank/DDBJ databases">
        <title>Acidophilic green algal genome provides insights into adaptation to an acidic environment.</title>
        <authorList>
            <person name="Hirooka S."/>
            <person name="Hirose Y."/>
            <person name="Kanesaki Y."/>
            <person name="Higuchi S."/>
            <person name="Fujiwara T."/>
            <person name="Onuma R."/>
            <person name="Era A."/>
            <person name="Ohbayashi R."/>
            <person name="Uzuka A."/>
            <person name="Nozaki H."/>
            <person name="Yoshikawa H."/>
            <person name="Miyagishima S.Y."/>
        </authorList>
    </citation>
    <scope>NUCLEOTIDE SEQUENCE [LARGE SCALE GENOMIC DNA]</scope>
    <source>
        <strain evidence="2 3">NIES-2499</strain>
    </source>
</reference>